<proteinExistence type="predicted"/>
<feature type="transmembrane region" description="Helical" evidence="1">
    <location>
        <begin position="238"/>
        <end position="259"/>
    </location>
</feature>
<feature type="transmembrane region" description="Helical" evidence="1">
    <location>
        <begin position="59"/>
        <end position="78"/>
    </location>
</feature>
<dbReference type="InterPro" id="IPR020532">
    <property type="entry name" value="Cycloeucalenol_cycloisomerase"/>
</dbReference>
<evidence type="ECO:0000256" key="1">
    <source>
        <dbReference type="SAM" id="Phobius"/>
    </source>
</evidence>
<keyword evidence="1" id="KW-1133">Transmembrane helix</keyword>
<organism evidence="2">
    <name type="scientific">Guillardia theta</name>
    <name type="common">Cryptophyte</name>
    <name type="synonym">Cryptomonas phi</name>
    <dbReference type="NCBI Taxonomy" id="55529"/>
    <lineage>
        <taxon>Eukaryota</taxon>
        <taxon>Cryptophyceae</taxon>
        <taxon>Pyrenomonadales</taxon>
        <taxon>Geminigeraceae</taxon>
        <taxon>Guillardia</taxon>
    </lineage>
</organism>
<name>A0A7S4NLQ7_GUITH</name>
<gene>
    <name evidence="2" type="ORF">GTHE00462_LOCUS13871</name>
</gene>
<feature type="transmembrane region" description="Helical" evidence="1">
    <location>
        <begin position="90"/>
        <end position="108"/>
    </location>
</feature>
<dbReference type="PANTHER" id="PTHR35136:SF1">
    <property type="entry name" value="CYCLOEUCALENOL CYCLOISOMERASE"/>
    <property type="match status" value="1"/>
</dbReference>
<feature type="transmembrane region" description="Helical" evidence="1">
    <location>
        <begin position="129"/>
        <end position="146"/>
    </location>
</feature>
<evidence type="ECO:0008006" key="3">
    <source>
        <dbReference type="Google" id="ProtNLM"/>
    </source>
</evidence>
<sequence length="321" mass="36901">MASPMEILQFVASDPALRSIGKIIATLLVSLFSISLMLKRTGSGYWLAPKTSKSKRACELWFLVYGCFWISCFGIIIALRLYDDFDRKDYFLVCGGLMLPLLLQPVLFPKITADDGRPLLERHSFKANVWIFIFGFIGNYWYTHYFYNVLKASYTMKSWDVNGVPIPMFFATHFYFTFYHALSNMAIRKAVSTYENSFARTIYLMLLIFTMSYITAFMEALTISGFSCYSFADRHMAWILGSAFYGIYFIVSFPMYYRVDELKVPHSAFQAAIESLASGMMVLCLLDFVRVYLNLDLEFRLNRPCKLDGSLTCAPFTGQIC</sequence>
<feature type="transmembrane region" description="Helical" evidence="1">
    <location>
        <begin position="20"/>
        <end position="38"/>
    </location>
</feature>
<dbReference type="GO" id="GO:0047793">
    <property type="term" value="F:cycloeucalenol cycloisomerase activity"/>
    <property type="evidence" value="ECO:0007669"/>
    <property type="project" value="InterPro"/>
</dbReference>
<feature type="transmembrane region" description="Helical" evidence="1">
    <location>
        <begin position="203"/>
        <end position="232"/>
    </location>
</feature>
<keyword evidence="1" id="KW-0812">Transmembrane</keyword>
<protein>
    <recommendedName>
        <fullName evidence="3">Cycloeucalenol cycloisomerase</fullName>
    </recommendedName>
</protein>
<dbReference type="OMA" id="PWYRRYW"/>
<feature type="transmembrane region" description="Helical" evidence="1">
    <location>
        <begin position="166"/>
        <end position="182"/>
    </location>
</feature>
<dbReference type="PANTHER" id="PTHR35136">
    <property type="entry name" value="CYCLOEUCALENOL CYCLOISOMERASE"/>
    <property type="match status" value="1"/>
</dbReference>
<keyword evidence="1" id="KW-0472">Membrane</keyword>
<dbReference type="EMBL" id="HBKN01017601">
    <property type="protein sequence ID" value="CAE2296813.1"/>
    <property type="molecule type" value="Transcribed_RNA"/>
</dbReference>
<evidence type="ECO:0000313" key="2">
    <source>
        <dbReference type="EMBL" id="CAE2296813.1"/>
    </source>
</evidence>
<dbReference type="AlphaFoldDB" id="A0A7S4NLQ7"/>
<accession>A0A7S4NLQ7</accession>
<reference evidence="2" key="1">
    <citation type="submission" date="2021-01" db="EMBL/GenBank/DDBJ databases">
        <authorList>
            <person name="Corre E."/>
            <person name="Pelletier E."/>
            <person name="Niang G."/>
            <person name="Scheremetjew M."/>
            <person name="Finn R."/>
            <person name="Kale V."/>
            <person name="Holt S."/>
            <person name="Cochrane G."/>
            <person name="Meng A."/>
            <person name="Brown T."/>
            <person name="Cohen L."/>
        </authorList>
    </citation>
    <scope>NUCLEOTIDE SEQUENCE</scope>
    <source>
        <strain evidence="2">CCMP 2712</strain>
    </source>
</reference>